<accession>U6H6S8</accession>
<dbReference type="SMART" id="SM00320">
    <property type="entry name" value="WD40"/>
    <property type="match status" value="3"/>
</dbReference>
<protein>
    <submittedName>
        <fullName evidence="4">WD domain, G-beta repeat domain containing protein, putative</fullName>
    </submittedName>
</protein>
<reference evidence="4" key="2">
    <citation type="submission" date="2013-10" db="EMBL/GenBank/DDBJ databases">
        <authorList>
            <person name="Aslett M."/>
        </authorList>
    </citation>
    <scope>NUCLEOTIDE SEQUENCE [LARGE SCALE GENOMIC DNA]</scope>
    <source>
        <strain evidence="4">Houghton</strain>
    </source>
</reference>
<dbReference type="SUPFAM" id="SSF50978">
    <property type="entry name" value="WD40 repeat-like"/>
    <property type="match status" value="1"/>
</dbReference>
<dbReference type="InterPro" id="IPR001680">
    <property type="entry name" value="WD40_rpt"/>
</dbReference>
<dbReference type="OrthoDB" id="427795at2759"/>
<keyword evidence="1" id="KW-0853">WD repeat</keyword>
<keyword evidence="2" id="KW-0677">Repeat</keyword>
<reference evidence="4" key="1">
    <citation type="submission" date="2013-10" db="EMBL/GenBank/DDBJ databases">
        <title>Genomic analysis of the causative agents of coccidiosis in chickens.</title>
        <authorList>
            <person name="Reid A.J."/>
            <person name="Blake D."/>
            <person name="Billington K."/>
            <person name="Browne H."/>
            <person name="Dunn M."/>
            <person name="Hung S."/>
            <person name="Kawahara F."/>
            <person name="Miranda-Saavedra D."/>
            <person name="Mourier T."/>
            <person name="Nagra H."/>
            <person name="Otto T.D."/>
            <person name="Rawlings N."/>
            <person name="Sanchez A."/>
            <person name="Sanders M."/>
            <person name="Subramaniam C."/>
            <person name="Tay Y."/>
            <person name="Dear P."/>
            <person name="Doerig C."/>
            <person name="Gruber A."/>
            <person name="Parkinson J."/>
            <person name="Shirley M."/>
            <person name="Wan K.L."/>
            <person name="Berriman M."/>
            <person name="Tomley F."/>
            <person name="Pain A."/>
        </authorList>
    </citation>
    <scope>NUCLEOTIDE SEQUENCE [LARGE SCALE GENOMIC DNA]</scope>
    <source>
        <strain evidence="4">Houghton</strain>
    </source>
</reference>
<dbReference type="EMBL" id="HG696876">
    <property type="protein sequence ID" value="CDI87178.1"/>
    <property type="molecule type" value="Genomic_DNA"/>
</dbReference>
<dbReference type="AlphaFoldDB" id="U6H6S8"/>
<organism evidence="4 5">
    <name type="scientific">Eimeria praecox</name>
    <dbReference type="NCBI Taxonomy" id="51316"/>
    <lineage>
        <taxon>Eukaryota</taxon>
        <taxon>Sar</taxon>
        <taxon>Alveolata</taxon>
        <taxon>Apicomplexa</taxon>
        <taxon>Conoidasida</taxon>
        <taxon>Coccidia</taxon>
        <taxon>Eucoccidiorida</taxon>
        <taxon>Eimeriorina</taxon>
        <taxon>Eimeriidae</taxon>
        <taxon>Eimeria</taxon>
    </lineage>
</organism>
<keyword evidence="5" id="KW-1185">Reference proteome</keyword>
<evidence type="ECO:0000256" key="1">
    <source>
        <dbReference type="ARBA" id="ARBA00022574"/>
    </source>
</evidence>
<dbReference type="InterPro" id="IPR036322">
    <property type="entry name" value="WD40_repeat_dom_sf"/>
</dbReference>
<dbReference type="InterPro" id="IPR015943">
    <property type="entry name" value="WD40/YVTN_repeat-like_dom_sf"/>
</dbReference>
<sequence length="307" mass="34774">MKVELPVGPFDSEQTNEYKERGDYEGFHFGLSSYKFKIVKRLPHPRESNCARYMPQRPSIIASCAVDGRVLLYDLDAPGICEGPQASLTGNKGEATCLSWNPHREGQIVSCSSEGSWVLHNVAATSLAGQRFEVCRQLGYSPAYNAADWGERVGEILDPEDAEDGPPELLFTHGGHLADIYDASWNCEDKFPQMVASVANDNKLHIWQPKSSVFFESDSEEEEDPEQLEFKVSESSSTVPYIQLVLLRASDSLQQQQQQQQQKQQQQQHQKRQQQQQQEQQQQQQQQQQKQQASPLKPLLRAAVQEI</sequence>
<dbReference type="VEuPathDB" id="ToxoDB:EPH_0024280"/>
<evidence type="ECO:0000313" key="4">
    <source>
        <dbReference type="EMBL" id="CDI87178.1"/>
    </source>
</evidence>
<dbReference type="PANTHER" id="PTHR22850">
    <property type="entry name" value="WD40 REPEAT FAMILY"/>
    <property type="match status" value="1"/>
</dbReference>
<dbReference type="InterPro" id="IPR050459">
    <property type="entry name" value="WD_repeat_RBAP46/RBAP48/MSI1"/>
</dbReference>
<dbReference type="Proteomes" id="UP000018201">
    <property type="component" value="Unassembled WGS sequence"/>
</dbReference>
<gene>
    <name evidence="4" type="ORF">EPH_0024280</name>
</gene>
<proteinExistence type="predicted"/>
<name>U6H6S8_9EIME</name>
<feature type="compositionally biased region" description="Low complexity" evidence="3">
    <location>
        <begin position="255"/>
        <end position="292"/>
    </location>
</feature>
<dbReference type="Gene3D" id="2.130.10.10">
    <property type="entry name" value="YVTN repeat-like/Quinoprotein amine dehydrogenase"/>
    <property type="match status" value="2"/>
</dbReference>
<feature type="region of interest" description="Disordered" evidence="3">
    <location>
        <begin position="255"/>
        <end position="307"/>
    </location>
</feature>
<evidence type="ECO:0000256" key="3">
    <source>
        <dbReference type="SAM" id="MobiDB-lite"/>
    </source>
</evidence>
<evidence type="ECO:0000256" key="2">
    <source>
        <dbReference type="ARBA" id="ARBA00022737"/>
    </source>
</evidence>
<evidence type="ECO:0000313" key="5">
    <source>
        <dbReference type="Proteomes" id="UP000018201"/>
    </source>
</evidence>
<dbReference type="Pfam" id="PF00400">
    <property type="entry name" value="WD40"/>
    <property type="match status" value="1"/>
</dbReference>